<reference evidence="1" key="1">
    <citation type="submission" date="2018-11" db="EMBL/GenBank/DDBJ databases">
        <authorList>
            <consortium name="Genoscope - CEA"/>
            <person name="William W."/>
        </authorList>
    </citation>
    <scope>NUCLEOTIDE SEQUENCE</scope>
</reference>
<organism evidence="1">
    <name type="scientific">Brassica oleracea</name>
    <name type="common">Wild cabbage</name>
    <dbReference type="NCBI Taxonomy" id="3712"/>
    <lineage>
        <taxon>Eukaryota</taxon>
        <taxon>Viridiplantae</taxon>
        <taxon>Streptophyta</taxon>
        <taxon>Embryophyta</taxon>
        <taxon>Tracheophyta</taxon>
        <taxon>Spermatophyta</taxon>
        <taxon>Magnoliopsida</taxon>
        <taxon>eudicotyledons</taxon>
        <taxon>Gunneridae</taxon>
        <taxon>Pentapetalae</taxon>
        <taxon>rosids</taxon>
        <taxon>malvids</taxon>
        <taxon>Brassicales</taxon>
        <taxon>Brassicaceae</taxon>
        <taxon>Brassiceae</taxon>
        <taxon>Brassica</taxon>
    </lineage>
</organism>
<protein>
    <submittedName>
        <fullName evidence="1">Uncharacterized protein</fullName>
    </submittedName>
</protein>
<name>A0A3P6DPT9_BRAOL</name>
<evidence type="ECO:0000313" key="1">
    <source>
        <dbReference type="EMBL" id="VDD29480.1"/>
    </source>
</evidence>
<accession>A0A3P6DPT9</accession>
<sequence length="44" mass="5072">MNQSRKMTTLIFVWASLPHLKSISRLFNLILTNLFIPTSSIPKL</sequence>
<gene>
    <name evidence="1" type="ORF">BOLC9T54803H</name>
</gene>
<proteinExistence type="predicted"/>
<dbReference type="EMBL" id="LR031875">
    <property type="protein sequence ID" value="VDD29480.1"/>
    <property type="molecule type" value="Genomic_DNA"/>
</dbReference>
<dbReference type="AlphaFoldDB" id="A0A3P6DPT9"/>